<evidence type="ECO:0000256" key="1">
    <source>
        <dbReference type="SAM" id="MobiDB-lite"/>
    </source>
</evidence>
<dbReference type="InterPro" id="IPR005303">
    <property type="entry name" value="MOCOS_middle"/>
</dbReference>
<reference evidence="3 4" key="1">
    <citation type="journal article" date="2015" name="Environ. Microbiol.">
        <title>Metagenome sequence of Elaphomyces granulatus from sporocarp tissue reveals Ascomycota ectomycorrhizal fingerprints of genome expansion and a Proteobacteria-rich microbiome.</title>
        <authorList>
            <person name="Quandt C.A."/>
            <person name="Kohler A."/>
            <person name="Hesse C.N."/>
            <person name="Sharpton T.J."/>
            <person name="Martin F."/>
            <person name="Spatafora J.W."/>
        </authorList>
    </citation>
    <scope>NUCLEOTIDE SEQUENCE [LARGE SCALE GENOMIC DNA]</scope>
    <source>
        <strain evidence="3 4">OSC145934</strain>
    </source>
</reference>
<organism evidence="3 4">
    <name type="scientific">Elaphomyces granulatus</name>
    <dbReference type="NCBI Taxonomy" id="519963"/>
    <lineage>
        <taxon>Eukaryota</taxon>
        <taxon>Fungi</taxon>
        <taxon>Dikarya</taxon>
        <taxon>Ascomycota</taxon>
        <taxon>Pezizomycotina</taxon>
        <taxon>Eurotiomycetes</taxon>
        <taxon>Eurotiomycetidae</taxon>
        <taxon>Eurotiales</taxon>
        <taxon>Elaphomycetaceae</taxon>
        <taxon>Elaphomyces</taxon>
    </lineage>
</organism>
<dbReference type="InterPro" id="IPR005302">
    <property type="entry name" value="MoCF_Sase_C"/>
</dbReference>
<gene>
    <name evidence="3" type="ORF">Egran_05186</name>
</gene>
<proteinExistence type="predicted"/>
<dbReference type="Proteomes" id="UP000243515">
    <property type="component" value="Unassembled WGS sequence"/>
</dbReference>
<feature type="region of interest" description="Disordered" evidence="1">
    <location>
        <begin position="166"/>
        <end position="187"/>
    </location>
</feature>
<dbReference type="Pfam" id="PF03473">
    <property type="entry name" value="MOSC"/>
    <property type="match status" value="1"/>
</dbReference>
<evidence type="ECO:0000313" key="4">
    <source>
        <dbReference type="Proteomes" id="UP000243515"/>
    </source>
</evidence>
<dbReference type="SUPFAM" id="SSF50800">
    <property type="entry name" value="PK beta-barrel domain-like"/>
    <property type="match status" value="1"/>
</dbReference>
<feature type="domain" description="MOSC" evidence="2">
    <location>
        <begin position="204"/>
        <end position="372"/>
    </location>
</feature>
<evidence type="ECO:0000313" key="3">
    <source>
        <dbReference type="EMBL" id="OXV07048.1"/>
    </source>
</evidence>
<dbReference type="OrthoDB" id="17255at2759"/>
<sequence length="386" mass="42763">MGFFSTDERMRIHQIYTYPIKSLRPTALTEALVTRHGFPYDRHFMLLKVETNEDGSRSLKNMHVPYFPEMTLFLTELVLPDDENGKNQNGKITVTYQPPSSTGKQSETCEVPLQPDVQDLEEFEIVMHESPTKAYNMGDLYNGWFSDCFGYSVVLAYLGTNRRPVLGSVAPNADTTRKGRQGGDGKAAGWLSAIQSTIPYLGWKPSSTQGVEAGAGDREGDDDEGITFADCAAYLVVSQTSVDNVSARLPSDEEMDVTKFRPNIVVSGAETAFEEDFWGELTIGEEGIKVVLTSNCVRCRSLNVDYATGAYGTGESGKVLRKLMADRRVDKGAKYKPAFGRYGFLVRNHNHAGEKAPAADLKVRIGDRVEVSKILSERSTFYWPGV</sequence>
<dbReference type="Pfam" id="PF03476">
    <property type="entry name" value="MOSC_N"/>
    <property type="match status" value="1"/>
</dbReference>
<dbReference type="PANTHER" id="PTHR14237:SF34">
    <property type="entry name" value="MOSC DOMAIN PROTEIN (AFU_ORTHOLOGUE AFUA_2G07820)"/>
    <property type="match status" value="1"/>
</dbReference>
<protein>
    <recommendedName>
        <fullName evidence="2">MOSC domain-containing protein</fullName>
    </recommendedName>
</protein>
<dbReference type="PROSITE" id="PS51340">
    <property type="entry name" value="MOSC"/>
    <property type="match status" value="1"/>
</dbReference>
<dbReference type="GO" id="GO:0030170">
    <property type="term" value="F:pyridoxal phosphate binding"/>
    <property type="evidence" value="ECO:0007669"/>
    <property type="project" value="InterPro"/>
</dbReference>
<dbReference type="AlphaFoldDB" id="A0A232LSP2"/>
<dbReference type="PANTHER" id="PTHR14237">
    <property type="entry name" value="MOLYBDOPTERIN COFACTOR SULFURASE MOSC"/>
    <property type="match status" value="1"/>
</dbReference>
<accession>A0A232LSP2</accession>
<keyword evidence="4" id="KW-1185">Reference proteome</keyword>
<dbReference type="EMBL" id="NPHW01005161">
    <property type="protein sequence ID" value="OXV07048.1"/>
    <property type="molecule type" value="Genomic_DNA"/>
</dbReference>
<name>A0A232LSP2_9EURO</name>
<dbReference type="GO" id="GO:0003824">
    <property type="term" value="F:catalytic activity"/>
    <property type="evidence" value="ECO:0007669"/>
    <property type="project" value="InterPro"/>
</dbReference>
<evidence type="ECO:0000259" key="2">
    <source>
        <dbReference type="PROSITE" id="PS51340"/>
    </source>
</evidence>
<comment type="caution">
    <text evidence="3">The sequence shown here is derived from an EMBL/GenBank/DDBJ whole genome shotgun (WGS) entry which is preliminary data.</text>
</comment>
<dbReference type="GO" id="GO:0030151">
    <property type="term" value="F:molybdenum ion binding"/>
    <property type="evidence" value="ECO:0007669"/>
    <property type="project" value="InterPro"/>
</dbReference>
<dbReference type="InterPro" id="IPR011037">
    <property type="entry name" value="Pyrv_Knase-like_insert_dom_sf"/>
</dbReference>